<dbReference type="InterPro" id="IPR050389">
    <property type="entry name" value="LysR-type_TF"/>
</dbReference>
<evidence type="ECO:0000256" key="4">
    <source>
        <dbReference type="ARBA" id="ARBA00023163"/>
    </source>
</evidence>
<keyword evidence="3" id="KW-0238">DNA-binding</keyword>
<dbReference type="SUPFAM" id="SSF46785">
    <property type="entry name" value="Winged helix' DNA-binding domain"/>
    <property type="match status" value="1"/>
</dbReference>
<dbReference type="PANTHER" id="PTHR30118">
    <property type="entry name" value="HTH-TYPE TRANSCRIPTIONAL REGULATOR LEUO-RELATED"/>
    <property type="match status" value="1"/>
</dbReference>
<evidence type="ECO:0000313" key="6">
    <source>
        <dbReference type="EMBL" id="CAH0529598.1"/>
    </source>
</evidence>
<dbReference type="InterPro" id="IPR000847">
    <property type="entry name" value="LysR_HTH_N"/>
</dbReference>
<dbReference type="Proteomes" id="UP000838160">
    <property type="component" value="Unassembled WGS sequence"/>
</dbReference>
<dbReference type="Pfam" id="PF03466">
    <property type="entry name" value="LysR_substrate"/>
    <property type="match status" value="1"/>
</dbReference>
<dbReference type="Pfam" id="PF00126">
    <property type="entry name" value="HTH_1"/>
    <property type="match status" value="1"/>
</dbReference>
<evidence type="ECO:0000256" key="1">
    <source>
        <dbReference type="ARBA" id="ARBA00009437"/>
    </source>
</evidence>
<keyword evidence="2" id="KW-0805">Transcription regulation</keyword>
<evidence type="ECO:0000256" key="2">
    <source>
        <dbReference type="ARBA" id="ARBA00023015"/>
    </source>
</evidence>
<comment type="caution">
    <text evidence="6">The sequence shown here is derived from an EMBL/GenBank/DDBJ whole genome shotgun (WGS) entry which is preliminary data.</text>
</comment>
<reference evidence="6" key="1">
    <citation type="submission" date="2021-12" db="EMBL/GenBank/DDBJ databases">
        <authorList>
            <person name="Rodrigo-Torres L."/>
            <person name="Arahal R. D."/>
            <person name="Lucena T."/>
        </authorList>
    </citation>
    <scope>NUCLEOTIDE SEQUENCE</scope>
    <source>
        <strain evidence="6">CECT 8226</strain>
    </source>
</reference>
<dbReference type="Gene3D" id="3.40.190.10">
    <property type="entry name" value="Periplasmic binding protein-like II"/>
    <property type="match status" value="2"/>
</dbReference>
<dbReference type="InterPro" id="IPR005119">
    <property type="entry name" value="LysR_subst-bd"/>
</dbReference>
<sequence>MKHSDFSLIPTFVAIVEERSYSGAAKRLGISQSAISQSVAKLKILFNDNLFIRESHGIKPTQFALNIYPELSAAINAIKLTTPEHNKFEPHTNSKQFIISSLSVFGGEILPKLSAAIRQQAPNVSVKTEVRVDDSSLIENLRSQKYDLLLDVDYGQHHQLCATTVMEEELCVVCCNDHPRLTGNTINEQQFLQEKHVAHVSPNQEQAYLLGKGLNADSILRERSIFWYASNLYEMLPIIEQGEYIAIFPVKLAQRYIKYSQIKMLRSDLFKDKLNVSMFWHATRNNDAAHKWFREQVASVMKNH</sequence>
<protein>
    <submittedName>
        <fullName evidence="6">HTH-type transcriptional regulator LeuO</fullName>
    </submittedName>
</protein>
<dbReference type="SUPFAM" id="SSF53850">
    <property type="entry name" value="Periplasmic binding protein-like II"/>
    <property type="match status" value="1"/>
</dbReference>
<dbReference type="PROSITE" id="PS50931">
    <property type="entry name" value="HTH_LYSR"/>
    <property type="match status" value="1"/>
</dbReference>
<dbReference type="Gene3D" id="1.10.10.10">
    <property type="entry name" value="Winged helix-like DNA-binding domain superfamily/Winged helix DNA-binding domain"/>
    <property type="match status" value="1"/>
</dbReference>
<evidence type="ECO:0000313" key="7">
    <source>
        <dbReference type="Proteomes" id="UP000838160"/>
    </source>
</evidence>
<evidence type="ECO:0000256" key="3">
    <source>
        <dbReference type="ARBA" id="ARBA00023125"/>
    </source>
</evidence>
<feature type="domain" description="HTH lysR-type" evidence="5">
    <location>
        <begin position="1"/>
        <end position="61"/>
    </location>
</feature>
<evidence type="ECO:0000259" key="5">
    <source>
        <dbReference type="PROSITE" id="PS50931"/>
    </source>
</evidence>
<comment type="similarity">
    <text evidence="1">Belongs to the LysR transcriptional regulatory family.</text>
</comment>
<accession>A0ABN8DNU2</accession>
<proteinExistence type="inferred from homology"/>
<keyword evidence="7" id="KW-1185">Reference proteome</keyword>
<name>A0ABN8DNU2_9VIBR</name>
<gene>
    <name evidence="6" type="primary">leuO_3</name>
    <name evidence="6" type="ORF">VHP8226_03353</name>
</gene>
<dbReference type="InterPro" id="IPR036390">
    <property type="entry name" value="WH_DNA-bd_sf"/>
</dbReference>
<keyword evidence="4" id="KW-0804">Transcription</keyword>
<dbReference type="PANTHER" id="PTHR30118:SF6">
    <property type="entry name" value="HTH-TYPE TRANSCRIPTIONAL REGULATOR LEUO"/>
    <property type="match status" value="1"/>
</dbReference>
<dbReference type="InterPro" id="IPR036388">
    <property type="entry name" value="WH-like_DNA-bd_sf"/>
</dbReference>
<dbReference type="PRINTS" id="PR00039">
    <property type="entry name" value="HTHLYSR"/>
</dbReference>
<dbReference type="RefSeq" id="WP_237486183.1">
    <property type="nucleotide sequence ID" value="NZ_CAKLCM010000003.1"/>
</dbReference>
<organism evidence="6 7">
    <name type="scientific">Vibrio hippocampi</name>
    <dbReference type="NCBI Taxonomy" id="654686"/>
    <lineage>
        <taxon>Bacteria</taxon>
        <taxon>Pseudomonadati</taxon>
        <taxon>Pseudomonadota</taxon>
        <taxon>Gammaproteobacteria</taxon>
        <taxon>Vibrionales</taxon>
        <taxon>Vibrionaceae</taxon>
        <taxon>Vibrio</taxon>
    </lineage>
</organism>
<dbReference type="EMBL" id="CAKLCM010000003">
    <property type="protein sequence ID" value="CAH0529598.1"/>
    <property type="molecule type" value="Genomic_DNA"/>
</dbReference>